<comment type="caution">
    <text evidence="1">The sequence shown here is derived from an EMBL/GenBank/DDBJ whole genome shotgun (WGS) entry which is preliminary data.</text>
</comment>
<organism evidence="1 2">
    <name type="scientific">Candidatus Viridilinea halotolerans</name>
    <dbReference type="NCBI Taxonomy" id="2491704"/>
    <lineage>
        <taxon>Bacteria</taxon>
        <taxon>Bacillati</taxon>
        <taxon>Chloroflexota</taxon>
        <taxon>Chloroflexia</taxon>
        <taxon>Chloroflexales</taxon>
        <taxon>Chloroflexineae</taxon>
        <taxon>Oscillochloridaceae</taxon>
        <taxon>Candidatus Viridilinea</taxon>
    </lineage>
</organism>
<dbReference type="InterPro" id="IPR025132">
    <property type="entry name" value="DUF4058"/>
</dbReference>
<gene>
    <name evidence="1" type="ORF">EI684_21715</name>
</gene>
<name>A0A426TRA3_9CHLR</name>
<proteinExistence type="predicted"/>
<reference evidence="1 2" key="1">
    <citation type="submission" date="2018-12" db="EMBL/GenBank/DDBJ databases">
        <title>Genome Sequence of Candidatus Viridilinea halotolerans isolated from saline sulfide-rich spring.</title>
        <authorList>
            <person name="Grouzdev D.S."/>
            <person name="Burganskaya E.I."/>
            <person name="Krutkina M.S."/>
            <person name="Sukhacheva M.V."/>
            <person name="Gorlenko V.M."/>
        </authorList>
    </citation>
    <scope>NUCLEOTIDE SEQUENCE [LARGE SCALE GENOMIC DNA]</scope>
    <source>
        <strain evidence="1">Chok-6</strain>
    </source>
</reference>
<dbReference type="Pfam" id="PF13267">
    <property type="entry name" value="DUF4058"/>
    <property type="match status" value="1"/>
</dbReference>
<dbReference type="AlphaFoldDB" id="A0A426TRA3"/>
<evidence type="ECO:0000313" key="2">
    <source>
        <dbReference type="Proteomes" id="UP000280307"/>
    </source>
</evidence>
<evidence type="ECO:0000313" key="1">
    <source>
        <dbReference type="EMBL" id="RRR65941.1"/>
    </source>
</evidence>
<sequence length="265" mass="30143">MEELMQSPFPGMDPFLEVPSGWPTFHHWLLSVMSELIITQITPNYVLKVEERVYIVDDVEPYERQTIAPDIFLVQSPTAPTLQVAAPATATPATIIERLPSVPDVRDRYLTIYDRRSRELVTIIEVLSPWNKARGSRGNREFLAKREAVFATRTHWIEIDLLRAGERPEEVAGQSDYYVLLRRGNAHGRLAVWYVDVRDALPCIVVPLREPNSDVVLDLQAAFATIYQRARYADDVDYSQPVPPPPLRPATAAWVGQRVAAWREG</sequence>
<accession>A0A426TRA3</accession>
<protein>
    <submittedName>
        <fullName evidence="1">DUF4058 family protein</fullName>
    </submittedName>
</protein>
<dbReference type="Proteomes" id="UP000280307">
    <property type="component" value="Unassembled WGS sequence"/>
</dbReference>
<dbReference type="EMBL" id="RSAS01000896">
    <property type="protein sequence ID" value="RRR65941.1"/>
    <property type="molecule type" value="Genomic_DNA"/>
</dbReference>